<proteinExistence type="predicted"/>
<dbReference type="RefSeq" id="XP_056072312.1">
    <property type="nucleotide sequence ID" value="XM_056215045.1"/>
</dbReference>
<evidence type="ECO:0000313" key="3">
    <source>
        <dbReference type="Proteomes" id="UP001140513"/>
    </source>
</evidence>
<evidence type="ECO:0000313" key="2">
    <source>
        <dbReference type="EMBL" id="KAJ4354538.1"/>
    </source>
</evidence>
<organism evidence="2 3">
    <name type="scientific">Didymosphaeria variabile</name>
    <dbReference type="NCBI Taxonomy" id="1932322"/>
    <lineage>
        <taxon>Eukaryota</taxon>
        <taxon>Fungi</taxon>
        <taxon>Dikarya</taxon>
        <taxon>Ascomycota</taxon>
        <taxon>Pezizomycotina</taxon>
        <taxon>Dothideomycetes</taxon>
        <taxon>Pleosporomycetidae</taxon>
        <taxon>Pleosporales</taxon>
        <taxon>Massarineae</taxon>
        <taxon>Didymosphaeriaceae</taxon>
        <taxon>Didymosphaeria</taxon>
    </lineage>
</organism>
<accession>A0A9W8XNT3</accession>
<reference evidence="2" key="1">
    <citation type="submission" date="2022-10" db="EMBL/GenBank/DDBJ databases">
        <title>Tapping the CABI collections for fungal endophytes: first genome assemblies for Collariella, Neodidymelliopsis, Ascochyta clinopodiicola, Didymella pomorum, Didymosphaeria variabile, Neocosmospora piperis and Neocucurbitaria cava.</title>
        <authorList>
            <person name="Hill R."/>
        </authorList>
    </citation>
    <scope>NUCLEOTIDE SEQUENCE</scope>
    <source>
        <strain evidence="2">IMI 356815</strain>
    </source>
</reference>
<dbReference type="Proteomes" id="UP001140513">
    <property type="component" value="Unassembled WGS sequence"/>
</dbReference>
<evidence type="ECO:0000256" key="1">
    <source>
        <dbReference type="SAM" id="MobiDB-lite"/>
    </source>
</evidence>
<dbReference type="GeneID" id="80909805"/>
<feature type="region of interest" description="Disordered" evidence="1">
    <location>
        <begin position="208"/>
        <end position="255"/>
    </location>
</feature>
<feature type="compositionally biased region" description="Low complexity" evidence="1">
    <location>
        <begin position="217"/>
        <end position="239"/>
    </location>
</feature>
<dbReference type="EMBL" id="JAPEUX010000004">
    <property type="protein sequence ID" value="KAJ4354538.1"/>
    <property type="molecule type" value="Genomic_DNA"/>
</dbReference>
<gene>
    <name evidence="2" type="ORF">N0V89_006275</name>
</gene>
<name>A0A9W8XNT3_9PLEO</name>
<dbReference type="AlphaFoldDB" id="A0A9W8XNT3"/>
<dbReference type="OrthoDB" id="5325276at2759"/>
<dbReference type="PANTHER" id="PTHR38703">
    <property type="entry name" value="CHROMOSOME 8, WHOLE GENOME SHOTGUN SEQUENCE"/>
    <property type="match status" value="1"/>
</dbReference>
<keyword evidence="3" id="KW-1185">Reference proteome</keyword>
<protein>
    <submittedName>
        <fullName evidence="2">Uncharacterized protein</fullName>
    </submittedName>
</protein>
<sequence length="255" mass="28768">MEVREAVMGGPGGYDLKAALDGVVDLRDTEDADKETRWAQAVTHEVVKPHEHEIVEERIYREIHNHEVYHYIQPVYETEILPARHWVYNAKNEMVEVSADELPECTGAKQRWAIVRGDKEKSTSHIVRSAPQAREPRTLSDKTYITPEGFERRETTILHPPELEDLSDYSGPVVPIEFLHHPEHYPGRELKAKTRLDHLPEDRKFTMEELSDALPVARTGSSSSSSGQATGSSTSSPASKRLSIPRKPVPAVSSY</sequence>
<dbReference type="PANTHER" id="PTHR38703:SF1">
    <property type="entry name" value="ALLERGEN"/>
    <property type="match status" value="1"/>
</dbReference>
<comment type="caution">
    <text evidence="2">The sequence shown here is derived from an EMBL/GenBank/DDBJ whole genome shotgun (WGS) entry which is preliminary data.</text>
</comment>